<dbReference type="EMBL" id="CMVM020000181">
    <property type="status" value="NOT_ANNOTATED_CDS"/>
    <property type="molecule type" value="Genomic_DNA"/>
</dbReference>
<protein>
    <submittedName>
        <fullName evidence="1">Uncharacterized protein</fullName>
    </submittedName>
</protein>
<sequence>MEVMITKSHLLLCDGYESVISHGKNLNNYKIAIDGQNECC</sequence>
<dbReference type="AlphaFoldDB" id="A0A8R1TXZ0"/>
<name>A0A8R1TXZ0_ONCVO</name>
<evidence type="ECO:0000313" key="2">
    <source>
        <dbReference type="Proteomes" id="UP000024404"/>
    </source>
</evidence>
<keyword evidence="2" id="KW-1185">Reference proteome</keyword>
<dbReference type="Proteomes" id="UP000024404">
    <property type="component" value="Unassembled WGS sequence"/>
</dbReference>
<proteinExistence type="predicted"/>
<reference evidence="2" key="1">
    <citation type="submission" date="2013-10" db="EMBL/GenBank/DDBJ databases">
        <title>Genome sequencing of Onchocerca volvulus.</title>
        <authorList>
            <person name="Cotton J."/>
            <person name="Tsai J."/>
            <person name="Stanley E."/>
            <person name="Tracey A."/>
            <person name="Holroyd N."/>
            <person name="Lustigman S."/>
            <person name="Berriman M."/>
        </authorList>
    </citation>
    <scope>NUCLEOTIDE SEQUENCE</scope>
</reference>
<accession>A0A8R1TXZ0</accession>
<organism evidence="1 2">
    <name type="scientific">Onchocerca volvulus</name>
    <dbReference type="NCBI Taxonomy" id="6282"/>
    <lineage>
        <taxon>Eukaryota</taxon>
        <taxon>Metazoa</taxon>
        <taxon>Ecdysozoa</taxon>
        <taxon>Nematoda</taxon>
        <taxon>Chromadorea</taxon>
        <taxon>Rhabditida</taxon>
        <taxon>Spirurina</taxon>
        <taxon>Spiruromorpha</taxon>
        <taxon>Filarioidea</taxon>
        <taxon>Onchocercidae</taxon>
        <taxon>Onchocerca</taxon>
    </lineage>
</organism>
<dbReference type="EnsemblMetazoa" id="OVOC6893.1">
    <property type="protein sequence ID" value="OVOC6893.1"/>
    <property type="gene ID" value="WBGene00243702"/>
</dbReference>
<reference evidence="1" key="2">
    <citation type="submission" date="2022-06" db="UniProtKB">
        <authorList>
            <consortium name="EnsemblMetazoa"/>
        </authorList>
    </citation>
    <scope>IDENTIFICATION</scope>
</reference>
<evidence type="ECO:0000313" key="1">
    <source>
        <dbReference type="EnsemblMetazoa" id="OVOC6893.1"/>
    </source>
</evidence>